<proteinExistence type="predicted"/>
<dbReference type="GO" id="GO:0005886">
    <property type="term" value="C:plasma membrane"/>
    <property type="evidence" value="ECO:0007669"/>
    <property type="project" value="UniProtKB-SubCell"/>
</dbReference>
<keyword evidence="5" id="KW-0547">Nucleotide-binding</keyword>
<dbReference type="GO" id="GO:0015421">
    <property type="term" value="F:ABC-type oligopeptide transporter activity"/>
    <property type="evidence" value="ECO:0007669"/>
    <property type="project" value="TreeGrafter"/>
</dbReference>
<dbReference type="InterPro" id="IPR036640">
    <property type="entry name" value="ABC1_TM_sf"/>
</dbReference>
<evidence type="ECO:0000313" key="13">
    <source>
        <dbReference type="Proteomes" id="UP000651482"/>
    </source>
</evidence>
<name>A0A926HRH1_9FIRM</name>
<feature type="transmembrane region" description="Helical" evidence="9">
    <location>
        <begin position="136"/>
        <end position="157"/>
    </location>
</feature>
<dbReference type="PANTHER" id="PTHR43394:SF1">
    <property type="entry name" value="ATP-BINDING CASSETTE SUB-FAMILY B MEMBER 10, MITOCHONDRIAL"/>
    <property type="match status" value="1"/>
</dbReference>
<feature type="domain" description="ABC transporter" evidence="10">
    <location>
        <begin position="335"/>
        <end position="568"/>
    </location>
</feature>
<keyword evidence="6 12" id="KW-0067">ATP-binding</keyword>
<evidence type="ECO:0000313" key="12">
    <source>
        <dbReference type="EMBL" id="MBC8532790.1"/>
    </source>
</evidence>
<evidence type="ECO:0000256" key="6">
    <source>
        <dbReference type="ARBA" id="ARBA00022840"/>
    </source>
</evidence>
<evidence type="ECO:0000256" key="1">
    <source>
        <dbReference type="ARBA" id="ARBA00004651"/>
    </source>
</evidence>
<keyword evidence="8 9" id="KW-0472">Membrane</keyword>
<dbReference type="EMBL" id="JACRSN010000002">
    <property type="protein sequence ID" value="MBC8532790.1"/>
    <property type="molecule type" value="Genomic_DNA"/>
</dbReference>
<feature type="domain" description="ABC transmembrane type-1" evidence="11">
    <location>
        <begin position="26"/>
        <end position="304"/>
    </location>
</feature>
<feature type="transmembrane region" description="Helical" evidence="9">
    <location>
        <begin position="55"/>
        <end position="75"/>
    </location>
</feature>
<dbReference type="PROSITE" id="PS00211">
    <property type="entry name" value="ABC_TRANSPORTER_1"/>
    <property type="match status" value="1"/>
</dbReference>
<dbReference type="InterPro" id="IPR039421">
    <property type="entry name" value="Type_1_exporter"/>
</dbReference>
<evidence type="ECO:0000256" key="9">
    <source>
        <dbReference type="SAM" id="Phobius"/>
    </source>
</evidence>
<feature type="transmembrane region" description="Helical" evidence="9">
    <location>
        <begin position="163"/>
        <end position="179"/>
    </location>
</feature>
<dbReference type="GO" id="GO:0005524">
    <property type="term" value="F:ATP binding"/>
    <property type="evidence" value="ECO:0007669"/>
    <property type="project" value="UniProtKB-KW"/>
</dbReference>
<reference evidence="12" key="1">
    <citation type="submission" date="2020-08" db="EMBL/GenBank/DDBJ databases">
        <title>Genome public.</title>
        <authorList>
            <person name="Liu C."/>
            <person name="Sun Q."/>
        </authorList>
    </citation>
    <scope>NUCLEOTIDE SEQUENCE</scope>
    <source>
        <strain evidence="12">NSJ-40</strain>
    </source>
</reference>
<keyword evidence="7 9" id="KW-1133">Transmembrane helix</keyword>
<keyword evidence="3" id="KW-1003">Cell membrane</keyword>
<dbReference type="SMART" id="SM00382">
    <property type="entry name" value="AAA"/>
    <property type="match status" value="1"/>
</dbReference>
<accession>A0A926HRH1</accession>
<evidence type="ECO:0000256" key="8">
    <source>
        <dbReference type="ARBA" id="ARBA00023136"/>
    </source>
</evidence>
<gene>
    <name evidence="12" type="ORF">IAG03_01970</name>
</gene>
<feature type="transmembrane region" description="Helical" evidence="9">
    <location>
        <begin position="20"/>
        <end position="49"/>
    </location>
</feature>
<dbReference type="PROSITE" id="PS50893">
    <property type="entry name" value="ABC_TRANSPORTER_2"/>
    <property type="match status" value="1"/>
</dbReference>
<dbReference type="PROSITE" id="PS50929">
    <property type="entry name" value="ABC_TM1F"/>
    <property type="match status" value="1"/>
</dbReference>
<comment type="subcellular location">
    <subcellularLocation>
        <location evidence="1">Cell membrane</location>
        <topology evidence="1">Multi-pass membrane protein</topology>
    </subcellularLocation>
</comment>
<dbReference type="InterPro" id="IPR011527">
    <property type="entry name" value="ABC1_TM_dom"/>
</dbReference>
<dbReference type="AlphaFoldDB" id="A0A926HRH1"/>
<dbReference type="Gene3D" id="1.20.1560.10">
    <property type="entry name" value="ABC transporter type 1, transmembrane domain"/>
    <property type="match status" value="1"/>
</dbReference>
<dbReference type="PANTHER" id="PTHR43394">
    <property type="entry name" value="ATP-DEPENDENT PERMEASE MDL1, MITOCHONDRIAL"/>
    <property type="match status" value="1"/>
</dbReference>
<keyword evidence="13" id="KW-1185">Reference proteome</keyword>
<comment type="caution">
    <text evidence="12">The sequence shown here is derived from an EMBL/GenBank/DDBJ whole genome shotgun (WGS) entry which is preliminary data.</text>
</comment>
<keyword evidence="2" id="KW-0813">Transport</keyword>
<feature type="transmembrane region" description="Helical" evidence="9">
    <location>
        <begin position="243"/>
        <end position="269"/>
    </location>
</feature>
<protein>
    <submittedName>
        <fullName evidence="12">ABC transporter ATP-binding protein</fullName>
    </submittedName>
</protein>
<dbReference type="InterPro" id="IPR027417">
    <property type="entry name" value="P-loop_NTPase"/>
</dbReference>
<dbReference type="Proteomes" id="UP000651482">
    <property type="component" value="Unassembled WGS sequence"/>
</dbReference>
<keyword evidence="4 9" id="KW-0812">Transmembrane</keyword>
<evidence type="ECO:0000256" key="4">
    <source>
        <dbReference type="ARBA" id="ARBA00022692"/>
    </source>
</evidence>
<sequence>MLKTLKKFFAFCGVDNRRLFMASIWLGVVSAICSAMRIPAAAIVIQALLQKNVTMATLWTSLGIIVASLIVTIAINRKATMLQTRAGYRACANKRIEIAEHLRYLPMGWFNDNSLGEVTSVTTNTMENMANVATRVVMVTTRGFLTSGIIAVMMFLFDWRMGLITLAGLVLFFAVNAAMQRAEQTLSQRKFNADERLVSKVLEYVQGIAEVKNFDLTHDSATQVHGAVEEARRASFAMEIPSVLYMLAQFVVNKLTGVAVCAAAIVFYFGGTMELTNCLLMLICSFILFEQLDSAGSFSALFRSIDIGVDKANAILRVEPMDIDGEELSPEREDIALSHVDFSYDSKPILHDVSLTIPEKATVAIVGPSGSGKTTLCNLMARFWDVQSGSVRLGGRDVREYSYDSLIRNFSFVFQRVYLFSDTIANNIRFGKPDASMEEVQAAAKKARCYDFIMALPDGFDSVIGEAGSSLSGGERQRISIARAIMKEAPIIILDEATANVDPENEKELMEAIAELTHDKTVIMIAHRLKTVRNADRIFVVDHGEIVQQGTHEDLVAVDGLYRRFVVERKQAAGWKV</sequence>
<evidence type="ECO:0000259" key="10">
    <source>
        <dbReference type="PROSITE" id="PS50893"/>
    </source>
</evidence>
<dbReference type="Gene3D" id="3.40.50.300">
    <property type="entry name" value="P-loop containing nucleotide triphosphate hydrolases"/>
    <property type="match status" value="1"/>
</dbReference>
<dbReference type="SUPFAM" id="SSF90123">
    <property type="entry name" value="ABC transporter transmembrane region"/>
    <property type="match status" value="1"/>
</dbReference>
<dbReference type="InterPro" id="IPR017871">
    <property type="entry name" value="ABC_transporter-like_CS"/>
</dbReference>
<evidence type="ECO:0000256" key="3">
    <source>
        <dbReference type="ARBA" id="ARBA00022475"/>
    </source>
</evidence>
<dbReference type="RefSeq" id="WP_249318020.1">
    <property type="nucleotide sequence ID" value="NZ_JACRSN010000002.1"/>
</dbReference>
<dbReference type="Pfam" id="PF00664">
    <property type="entry name" value="ABC_membrane"/>
    <property type="match status" value="1"/>
</dbReference>
<dbReference type="Pfam" id="PF00005">
    <property type="entry name" value="ABC_tran"/>
    <property type="match status" value="1"/>
</dbReference>
<evidence type="ECO:0000256" key="7">
    <source>
        <dbReference type="ARBA" id="ARBA00022989"/>
    </source>
</evidence>
<dbReference type="InterPro" id="IPR003439">
    <property type="entry name" value="ABC_transporter-like_ATP-bd"/>
</dbReference>
<evidence type="ECO:0000259" key="11">
    <source>
        <dbReference type="PROSITE" id="PS50929"/>
    </source>
</evidence>
<dbReference type="FunFam" id="3.40.50.300:FF:000221">
    <property type="entry name" value="Multidrug ABC transporter ATP-binding protein"/>
    <property type="match status" value="1"/>
</dbReference>
<dbReference type="InterPro" id="IPR003593">
    <property type="entry name" value="AAA+_ATPase"/>
</dbReference>
<organism evidence="12 13">
    <name type="scientific">Yeguia hominis</name>
    <dbReference type="NCBI Taxonomy" id="2763662"/>
    <lineage>
        <taxon>Bacteria</taxon>
        <taxon>Bacillati</taxon>
        <taxon>Bacillota</taxon>
        <taxon>Clostridia</taxon>
        <taxon>Eubacteriales</taxon>
        <taxon>Yeguiaceae</taxon>
        <taxon>Yeguia</taxon>
    </lineage>
</organism>
<dbReference type="GO" id="GO:0016887">
    <property type="term" value="F:ATP hydrolysis activity"/>
    <property type="evidence" value="ECO:0007669"/>
    <property type="project" value="InterPro"/>
</dbReference>
<evidence type="ECO:0000256" key="2">
    <source>
        <dbReference type="ARBA" id="ARBA00022448"/>
    </source>
</evidence>
<evidence type="ECO:0000256" key="5">
    <source>
        <dbReference type="ARBA" id="ARBA00022741"/>
    </source>
</evidence>
<dbReference type="SUPFAM" id="SSF52540">
    <property type="entry name" value="P-loop containing nucleoside triphosphate hydrolases"/>
    <property type="match status" value="1"/>
</dbReference>